<evidence type="ECO:0000313" key="2">
    <source>
        <dbReference type="EMBL" id="SHJ99799.1"/>
    </source>
</evidence>
<feature type="signal peptide" evidence="1">
    <location>
        <begin position="1"/>
        <end position="25"/>
    </location>
</feature>
<dbReference type="RefSeq" id="WP_072989548.1">
    <property type="nucleotide sequence ID" value="NZ_FQZB01000012.1"/>
</dbReference>
<accession>A0A1M6NVM1</accession>
<feature type="chain" id="PRO_5013065054" description="Lipoprotein" evidence="1">
    <location>
        <begin position="26"/>
        <end position="212"/>
    </location>
</feature>
<proteinExistence type="predicted"/>
<dbReference type="PROSITE" id="PS51257">
    <property type="entry name" value="PROKAR_LIPOPROTEIN"/>
    <property type="match status" value="1"/>
</dbReference>
<sequence>MKKMLISLMLVCSIATLVGCGSTSAKETSSNKETKKEDVKKEANTKTVYNLTLTANAKIEPVKGDRTKDNVAQENGEYFANGSDVVKATDYKDIVVDVDAKNDTDKVISLSEINFGAELQDGYKLKGNISLTGNKQEDQVQSKSNGKYTLHYFVKNDTKAEKLKLTYLLIKNKDEFNNLIKDPNITKMSKEEVAEKYKDVFTSIELETDIKK</sequence>
<evidence type="ECO:0000313" key="3">
    <source>
        <dbReference type="Proteomes" id="UP000184310"/>
    </source>
</evidence>
<evidence type="ECO:0008006" key="4">
    <source>
        <dbReference type="Google" id="ProtNLM"/>
    </source>
</evidence>
<keyword evidence="3" id="KW-1185">Reference proteome</keyword>
<gene>
    <name evidence="2" type="ORF">SAMN02745163_03035</name>
</gene>
<dbReference type="STRING" id="1121302.SAMN02745163_03035"/>
<organism evidence="2 3">
    <name type="scientific">Clostridium cavendishii DSM 21758</name>
    <dbReference type="NCBI Taxonomy" id="1121302"/>
    <lineage>
        <taxon>Bacteria</taxon>
        <taxon>Bacillati</taxon>
        <taxon>Bacillota</taxon>
        <taxon>Clostridia</taxon>
        <taxon>Eubacteriales</taxon>
        <taxon>Clostridiaceae</taxon>
        <taxon>Clostridium</taxon>
    </lineage>
</organism>
<protein>
    <recommendedName>
        <fullName evidence="4">Lipoprotein</fullName>
    </recommendedName>
</protein>
<dbReference type="Proteomes" id="UP000184310">
    <property type="component" value="Unassembled WGS sequence"/>
</dbReference>
<evidence type="ECO:0000256" key="1">
    <source>
        <dbReference type="SAM" id="SignalP"/>
    </source>
</evidence>
<keyword evidence="1" id="KW-0732">Signal</keyword>
<reference evidence="2 3" key="1">
    <citation type="submission" date="2016-11" db="EMBL/GenBank/DDBJ databases">
        <authorList>
            <person name="Jaros S."/>
            <person name="Januszkiewicz K."/>
            <person name="Wedrychowicz H."/>
        </authorList>
    </citation>
    <scope>NUCLEOTIDE SEQUENCE [LARGE SCALE GENOMIC DNA]</scope>
    <source>
        <strain evidence="2 3">DSM 21758</strain>
    </source>
</reference>
<name>A0A1M6NVM1_9CLOT</name>
<dbReference type="EMBL" id="FQZB01000012">
    <property type="protein sequence ID" value="SHJ99799.1"/>
    <property type="molecule type" value="Genomic_DNA"/>
</dbReference>
<dbReference type="OrthoDB" id="1913282at2"/>
<dbReference type="AlphaFoldDB" id="A0A1M6NVM1"/>